<evidence type="ECO:0000313" key="1">
    <source>
        <dbReference type="EMBL" id="KAL1513907.1"/>
    </source>
</evidence>
<comment type="caution">
    <text evidence="1">The sequence shown here is derived from an EMBL/GenBank/DDBJ whole genome shotgun (WGS) entry which is preliminary data.</text>
</comment>
<dbReference type="Proteomes" id="UP001566132">
    <property type="component" value="Unassembled WGS sequence"/>
</dbReference>
<proteinExistence type="predicted"/>
<accession>A0ABD1FBP2</accession>
<dbReference type="AlphaFoldDB" id="A0ABD1FBP2"/>
<dbReference type="EMBL" id="JBDJPC010000002">
    <property type="protein sequence ID" value="KAL1513907.1"/>
    <property type="molecule type" value="Genomic_DNA"/>
</dbReference>
<dbReference type="InterPro" id="IPR036397">
    <property type="entry name" value="RNaseH_sf"/>
</dbReference>
<evidence type="ECO:0000313" key="2">
    <source>
        <dbReference type="Proteomes" id="UP001566132"/>
    </source>
</evidence>
<organism evidence="1 2">
    <name type="scientific">Hypothenemus hampei</name>
    <name type="common">Coffee berry borer</name>
    <dbReference type="NCBI Taxonomy" id="57062"/>
    <lineage>
        <taxon>Eukaryota</taxon>
        <taxon>Metazoa</taxon>
        <taxon>Ecdysozoa</taxon>
        <taxon>Arthropoda</taxon>
        <taxon>Hexapoda</taxon>
        <taxon>Insecta</taxon>
        <taxon>Pterygota</taxon>
        <taxon>Neoptera</taxon>
        <taxon>Endopterygota</taxon>
        <taxon>Coleoptera</taxon>
        <taxon>Polyphaga</taxon>
        <taxon>Cucujiformia</taxon>
        <taxon>Curculionidae</taxon>
        <taxon>Scolytinae</taxon>
        <taxon>Hypothenemus</taxon>
    </lineage>
</organism>
<reference evidence="1 2" key="1">
    <citation type="submission" date="2024-05" db="EMBL/GenBank/DDBJ databases">
        <title>Genetic variation in Jamaican populations of the coffee berry borer (Hypothenemus hampei).</title>
        <authorList>
            <person name="Errbii M."/>
            <person name="Myrie A."/>
        </authorList>
    </citation>
    <scope>NUCLEOTIDE SEQUENCE [LARGE SCALE GENOMIC DNA]</scope>
    <source>
        <strain evidence="1">JA-Hopewell-2020-01-JO</strain>
        <tissue evidence="1">Whole body</tissue>
    </source>
</reference>
<sequence length="96" mass="10848">MIDHILSLYRRLLLYNLDLDNINGCHQAYAEVSGTKYFGHSHDITRTPVDTVEALQERIFQAIHEITPGMINNAIQHVRTRAEACLAANGGFEQLL</sequence>
<dbReference type="Gene3D" id="3.30.420.10">
    <property type="entry name" value="Ribonuclease H-like superfamily/Ribonuclease H"/>
    <property type="match status" value="1"/>
</dbReference>
<keyword evidence="2" id="KW-1185">Reference proteome</keyword>
<gene>
    <name evidence="1" type="ORF">ABEB36_003246</name>
</gene>
<name>A0ABD1FBP2_HYPHA</name>
<protein>
    <submittedName>
        <fullName evidence="1">Uncharacterized protein</fullName>
    </submittedName>
</protein>